<dbReference type="WBParaSite" id="GPUH_0000414301-mRNA-1">
    <property type="protein sequence ID" value="GPUH_0000414301-mRNA-1"/>
    <property type="gene ID" value="GPUH_0000414301"/>
</dbReference>
<reference evidence="3" key="1">
    <citation type="submission" date="2016-06" db="UniProtKB">
        <authorList>
            <consortium name="WormBaseParasite"/>
        </authorList>
    </citation>
    <scope>IDENTIFICATION</scope>
</reference>
<sequence>MLSVLCDFPGTMYRPAKLRKLFASRACRKSVMIGTALTLPQMEKNCPHGRPTLRHLCSLSTKADDDRSEKAQK</sequence>
<dbReference type="AlphaFoldDB" id="A0A183D5Z5"/>
<organism evidence="3">
    <name type="scientific">Gongylonema pulchrum</name>
    <dbReference type="NCBI Taxonomy" id="637853"/>
    <lineage>
        <taxon>Eukaryota</taxon>
        <taxon>Metazoa</taxon>
        <taxon>Ecdysozoa</taxon>
        <taxon>Nematoda</taxon>
        <taxon>Chromadorea</taxon>
        <taxon>Rhabditida</taxon>
        <taxon>Spirurina</taxon>
        <taxon>Spiruromorpha</taxon>
        <taxon>Spiruroidea</taxon>
        <taxon>Gongylonematidae</taxon>
        <taxon>Gongylonema</taxon>
    </lineage>
</organism>
<evidence type="ECO:0000313" key="2">
    <source>
        <dbReference type="Proteomes" id="UP000271098"/>
    </source>
</evidence>
<evidence type="ECO:0000313" key="3">
    <source>
        <dbReference type="WBParaSite" id="GPUH_0000414301-mRNA-1"/>
    </source>
</evidence>
<proteinExistence type="predicted"/>
<name>A0A183D5Z5_9BILA</name>
<dbReference type="EMBL" id="UYRT01007542">
    <property type="protein sequence ID" value="VDK42723.1"/>
    <property type="molecule type" value="Genomic_DNA"/>
</dbReference>
<dbReference type="OrthoDB" id="10254304at2759"/>
<accession>A0A183D5Z5</accession>
<evidence type="ECO:0000313" key="1">
    <source>
        <dbReference type="EMBL" id="VDK42723.1"/>
    </source>
</evidence>
<dbReference type="Gene3D" id="3.30.1540.20">
    <property type="entry name" value="MutL, C-terminal domain, dimerisation subdomain"/>
    <property type="match status" value="1"/>
</dbReference>
<reference evidence="1 2" key="2">
    <citation type="submission" date="2018-11" db="EMBL/GenBank/DDBJ databases">
        <authorList>
            <consortium name="Pathogen Informatics"/>
        </authorList>
    </citation>
    <scope>NUCLEOTIDE SEQUENCE [LARGE SCALE GENOMIC DNA]</scope>
</reference>
<protein>
    <submittedName>
        <fullName evidence="1 3">Uncharacterized protein</fullName>
    </submittedName>
</protein>
<keyword evidence="2" id="KW-1185">Reference proteome</keyword>
<gene>
    <name evidence="1" type="ORF">GPUH_LOCUS4136</name>
</gene>
<dbReference type="InterPro" id="IPR042120">
    <property type="entry name" value="MutL_C_dimsub"/>
</dbReference>
<dbReference type="Proteomes" id="UP000271098">
    <property type="component" value="Unassembled WGS sequence"/>
</dbReference>